<sequence length="142" mass="16303">METHRVEILMVDDDIGDIEFTRDVLADHRIANRMTVLTDGNSAWHYLRRDPPYAEAARPDLLLLDLNLPGIDGLTLLDLIRADDALRDLRVAVLTTAPVDESILRRRGVPAHCYLLKPVDFERLVEVVRQVDEFHLQVERRA</sequence>
<evidence type="ECO:0000313" key="4">
    <source>
        <dbReference type="Proteomes" id="UP000612585"/>
    </source>
</evidence>
<reference evidence="3" key="1">
    <citation type="submission" date="2021-01" db="EMBL/GenBank/DDBJ databases">
        <title>Whole genome shotgun sequence of Virgisporangium aurantiacum NBRC 16421.</title>
        <authorList>
            <person name="Komaki H."/>
            <person name="Tamura T."/>
        </authorList>
    </citation>
    <scope>NUCLEOTIDE SEQUENCE</scope>
    <source>
        <strain evidence="3">NBRC 16421</strain>
    </source>
</reference>
<dbReference type="EMBL" id="BOPG01000045">
    <property type="protein sequence ID" value="GIJ59237.1"/>
    <property type="molecule type" value="Genomic_DNA"/>
</dbReference>
<gene>
    <name evidence="3" type="ORF">Vau01_067530</name>
</gene>
<accession>A0A8J3Z8W6</accession>
<dbReference type="InterPro" id="IPR052893">
    <property type="entry name" value="TCS_response_regulator"/>
</dbReference>
<protein>
    <submittedName>
        <fullName evidence="3">Two-component system response regulator</fullName>
    </submittedName>
</protein>
<dbReference type="PROSITE" id="PS50110">
    <property type="entry name" value="RESPONSE_REGULATORY"/>
    <property type="match status" value="1"/>
</dbReference>
<dbReference type="Proteomes" id="UP000612585">
    <property type="component" value="Unassembled WGS sequence"/>
</dbReference>
<proteinExistence type="predicted"/>
<dbReference type="RefSeq" id="WP_204001072.1">
    <property type="nucleotide sequence ID" value="NZ_BOPG01000045.1"/>
</dbReference>
<keyword evidence="4" id="KW-1185">Reference proteome</keyword>
<keyword evidence="1" id="KW-0597">Phosphoprotein</keyword>
<dbReference type="SMART" id="SM00448">
    <property type="entry name" value="REC"/>
    <property type="match status" value="1"/>
</dbReference>
<dbReference type="InterPro" id="IPR011006">
    <property type="entry name" value="CheY-like_superfamily"/>
</dbReference>
<feature type="modified residue" description="4-aspartylphosphate" evidence="1">
    <location>
        <position position="65"/>
    </location>
</feature>
<organism evidence="3 4">
    <name type="scientific">Virgisporangium aurantiacum</name>
    <dbReference type="NCBI Taxonomy" id="175570"/>
    <lineage>
        <taxon>Bacteria</taxon>
        <taxon>Bacillati</taxon>
        <taxon>Actinomycetota</taxon>
        <taxon>Actinomycetes</taxon>
        <taxon>Micromonosporales</taxon>
        <taxon>Micromonosporaceae</taxon>
        <taxon>Virgisporangium</taxon>
    </lineage>
</organism>
<dbReference type="PANTHER" id="PTHR44520:SF2">
    <property type="entry name" value="RESPONSE REGULATOR RCP1"/>
    <property type="match status" value="1"/>
</dbReference>
<evidence type="ECO:0000259" key="2">
    <source>
        <dbReference type="PROSITE" id="PS50110"/>
    </source>
</evidence>
<dbReference type="Gene3D" id="3.40.50.2300">
    <property type="match status" value="1"/>
</dbReference>
<comment type="caution">
    <text evidence="3">The sequence shown here is derived from an EMBL/GenBank/DDBJ whole genome shotgun (WGS) entry which is preliminary data.</text>
</comment>
<name>A0A8J3Z8W6_9ACTN</name>
<dbReference type="GO" id="GO:0000160">
    <property type="term" value="P:phosphorelay signal transduction system"/>
    <property type="evidence" value="ECO:0007669"/>
    <property type="project" value="InterPro"/>
</dbReference>
<dbReference type="SUPFAM" id="SSF52172">
    <property type="entry name" value="CheY-like"/>
    <property type="match status" value="1"/>
</dbReference>
<dbReference type="Pfam" id="PF00072">
    <property type="entry name" value="Response_reg"/>
    <property type="match status" value="1"/>
</dbReference>
<feature type="domain" description="Response regulatory" evidence="2">
    <location>
        <begin position="7"/>
        <end position="132"/>
    </location>
</feature>
<evidence type="ECO:0000313" key="3">
    <source>
        <dbReference type="EMBL" id="GIJ59237.1"/>
    </source>
</evidence>
<evidence type="ECO:0000256" key="1">
    <source>
        <dbReference type="PROSITE-ProRule" id="PRU00169"/>
    </source>
</evidence>
<dbReference type="AlphaFoldDB" id="A0A8J3Z8W6"/>
<dbReference type="PANTHER" id="PTHR44520">
    <property type="entry name" value="RESPONSE REGULATOR RCP1-RELATED"/>
    <property type="match status" value="1"/>
</dbReference>
<dbReference type="InterPro" id="IPR001789">
    <property type="entry name" value="Sig_transdc_resp-reg_receiver"/>
</dbReference>